<evidence type="ECO:0000259" key="5">
    <source>
        <dbReference type="PROSITE" id="PS51464"/>
    </source>
</evidence>
<feature type="domain" description="SIS" evidence="5">
    <location>
        <begin position="124"/>
        <end position="261"/>
    </location>
</feature>
<dbReference type="InterPro" id="IPR036388">
    <property type="entry name" value="WH-like_DNA-bd_sf"/>
</dbReference>
<dbReference type="EMBL" id="NPMS01000014">
    <property type="protein sequence ID" value="OZU87160.1"/>
    <property type="molecule type" value="Genomic_DNA"/>
</dbReference>
<evidence type="ECO:0000256" key="1">
    <source>
        <dbReference type="ARBA" id="ARBA00023015"/>
    </source>
</evidence>
<dbReference type="SUPFAM" id="SSF53697">
    <property type="entry name" value="SIS domain"/>
    <property type="match status" value="1"/>
</dbReference>
<dbReference type="Gene3D" id="1.10.10.10">
    <property type="entry name" value="Winged helix-like DNA-binding domain superfamily/Winged helix DNA-binding domain"/>
    <property type="match status" value="1"/>
</dbReference>
<dbReference type="InterPro" id="IPR046348">
    <property type="entry name" value="SIS_dom_sf"/>
</dbReference>
<dbReference type="SUPFAM" id="SSF46689">
    <property type="entry name" value="Homeodomain-like"/>
    <property type="match status" value="1"/>
</dbReference>
<dbReference type="GO" id="GO:0003700">
    <property type="term" value="F:DNA-binding transcription factor activity"/>
    <property type="evidence" value="ECO:0007669"/>
    <property type="project" value="InterPro"/>
</dbReference>
<dbReference type="PANTHER" id="PTHR30514:SF18">
    <property type="entry name" value="RPIR-FAMILY TRANSCRIPTIONAL REGULATOR"/>
    <property type="match status" value="1"/>
</dbReference>
<protein>
    <recommendedName>
        <fullName evidence="8">Transcriptional regulator</fullName>
    </recommendedName>
</protein>
<keyword evidence="7" id="KW-1185">Reference proteome</keyword>
<dbReference type="OrthoDB" id="2930at2"/>
<reference evidence="6 7" key="1">
    <citation type="submission" date="2017-08" db="EMBL/GenBank/DDBJ databases">
        <title>Virgibacillus indicus sp. nov. and Virgibacillus profoundi sp. nov, two moderately halophilic bacteria isolated from marine sediment by using the Microfluidic Streak Plate.</title>
        <authorList>
            <person name="Xu B."/>
            <person name="Hu B."/>
            <person name="Wang J."/>
            <person name="Zhu Y."/>
            <person name="Huang L."/>
            <person name="Du W."/>
            <person name="Huang Y."/>
        </authorList>
    </citation>
    <scope>NUCLEOTIDE SEQUENCE [LARGE SCALE GENOMIC DNA]</scope>
    <source>
        <strain evidence="6 7">IO3-P2-C2</strain>
    </source>
</reference>
<proteinExistence type="predicted"/>
<sequence length="280" mass="31253">MEHIFQKVYEQQDNFSWSLQKVSAYFLNEPNIFAIHSAAQAGREIDVSETTIIRFCKKLGYNGYSALQQEVQSNLFKKSSLTDYIEDKTVDEEMDNPIKSLMANDLNNIKKTMKQISEESLEIAVSKLAEADRILVSGVRSSHAMASWFAFSLDLVVGNTRLFHANTDDILLRISELSSSSVCIAFSFHRYALDTIQIAKLAKQQGAFVIAITDSPVSPITAYSSITLPIQLNVKSTLDAAPAVLSLTNSIISSISLRNQEKFQKRADLFDSIDAKNFFA</sequence>
<feature type="domain" description="HTH rpiR-type" evidence="4">
    <location>
        <begin position="2"/>
        <end position="78"/>
    </location>
</feature>
<evidence type="ECO:0000256" key="2">
    <source>
        <dbReference type="ARBA" id="ARBA00023125"/>
    </source>
</evidence>
<evidence type="ECO:0000313" key="6">
    <source>
        <dbReference type="EMBL" id="OZU87160.1"/>
    </source>
</evidence>
<dbReference type="GO" id="GO:0003677">
    <property type="term" value="F:DNA binding"/>
    <property type="evidence" value="ECO:0007669"/>
    <property type="project" value="UniProtKB-KW"/>
</dbReference>
<dbReference type="Gene3D" id="3.40.50.10490">
    <property type="entry name" value="Glucose-6-phosphate isomerase like protein, domain 1"/>
    <property type="match status" value="1"/>
</dbReference>
<dbReference type="InterPro" id="IPR035472">
    <property type="entry name" value="RpiR-like_SIS"/>
</dbReference>
<dbReference type="CDD" id="cd05013">
    <property type="entry name" value="SIS_RpiR"/>
    <property type="match status" value="1"/>
</dbReference>
<keyword evidence="3" id="KW-0804">Transcription</keyword>
<keyword evidence="1" id="KW-0805">Transcription regulation</keyword>
<dbReference type="PROSITE" id="PS51071">
    <property type="entry name" value="HTH_RPIR"/>
    <property type="match status" value="1"/>
</dbReference>
<accession>A0A265N557</accession>
<dbReference type="RefSeq" id="WP_094887351.1">
    <property type="nucleotide sequence ID" value="NZ_NPMS01000014.1"/>
</dbReference>
<dbReference type="PANTHER" id="PTHR30514">
    <property type="entry name" value="GLUCOKINASE"/>
    <property type="match status" value="1"/>
</dbReference>
<name>A0A265N557_9BACI</name>
<dbReference type="AlphaFoldDB" id="A0A265N557"/>
<comment type="caution">
    <text evidence="6">The sequence shown here is derived from an EMBL/GenBank/DDBJ whole genome shotgun (WGS) entry which is preliminary data.</text>
</comment>
<organism evidence="6 7">
    <name type="scientific">Virgibacillus indicus</name>
    <dbReference type="NCBI Taxonomy" id="2024554"/>
    <lineage>
        <taxon>Bacteria</taxon>
        <taxon>Bacillati</taxon>
        <taxon>Bacillota</taxon>
        <taxon>Bacilli</taxon>
        <taxon>Bacillales</taxon>
        <taxon>Bacillaceae</taxon>
        <taxon>Virgibacillus</taxon>
    </lineage>
</organism>
<evidence type="ECO:0000313" key="7">
    <source>
        <dbReference type="Proteomes" id="UP000216498"/>
    </source>
</evidence>
<evidence type="ECO:0000259" key="4">
    <source>
        <dbReference type="PROSITE" id="PS51071"/>
    </source>
</evidence>
<evidence type="ECO:0008006" key="8">
    <source>
        <dbReference type="Google" id="ProtNLM"/>
    </source>
</evidence>
<evidence type="ECO:0000256" key="3">
    <source>
        <dbReference type="ARBA" id="ARBA00023163"/>
    </source>
</evidence>
<dbReference type="InterPro" id="IPR047640">
    <property type="entry name" value="RpiR-like"/>
</dbReference>
<dbReference type="GO" id="GO:1901135">
    <property type="term" value="P:carbohydrate derivative metabolic process"/>
    <property type="evidence" value="ECO:0007669"/>
    <property type="project" value="InterPro"/>
</dbReference>
<dbReference type="InterPro" id="IPR001347">
    <property type="entry name" value="SIS_dom"/>
</dbReference>
<gene>
    <name evidence="6" type="ORF">CIL03_18420</name>
</gene>
<dbReference type="InterPro" id="IPR000281">
    <property type="entry name" value="HTH_RpiR"/>
</dbReference>
<keyword evidence="2" id="KW-0238">DNA-binding</keyword>
<dbReference type="Pfam" id="PF01380">
    <property type="entry name" value="SIS"/>
    <property type="match status" value="1"/>
</dbReference>
<dbReference type="GO" id="GO:0097367">
    <property type="term" value="F:carbohydrate derivative binding"/>
    <property type="evidence" value="ECO:0007669"/>
    <property type="project" value="InterPro"/>
</dbReference>
<dbReference type="Pfam" id="PF01418">
    <property type="entry name" value="HTH_6"/>
    <property type="match status" value="1"/>
</dbReference>
<dbReference type="Proteomes" id="UP000216498">
    <property type="component" value="Unassembled WGS sequence"/>
</dbReference>
<dbReference type="InterPro" id="IPR009057">
    <property type="entry name" value="Homeodomain-like_sf"/>
</dbReference>
<dbReference type="PROSITE" id="PS51464">
    <property type="entry name" value="SIS"/>
    <property type="match status" value="1"/>
</dbReference>